<evidence type="ECO:0000313" key="2">
    <source>
        <dbReference type="Proteomes" id="UP000784294"/>
    </source>
</evidence>
<gene>
    <name evidence="1" type="ORF">PXEA_LOCUS21728</name>
</gene>
<sequence length="56" mass="6483">MAIWTSDCSDSETVMRIGTRMKSVVQHHEPLYYQTVEEQKSLSRGVDYLSATFKIE</sequence>
<comment type="caution">
    <text evidence="1">The sequence shown here is derived from an EMBL/GenBank/DDBJ whole genome shotgun (WGS) entry which is preliminary data.</text>
</comment>
<dbReference type="Proteomes" id="UP000784294">
    <property type="component" value="Unassembled WGS sequence"/>
</dbReference>
<dbReference type="SUPFAM" id="SSF55418">
    <property type="entry name" value="eIF4e-like"/>
    <property type="match status" value="1"/>
</dbReference>
<dbReference type="EMBL" id="CAAALY010093868">
    <property type="protein sequence ID" value="VEL28288.1"/>
    <property type="molecule type" value="Genomic_DNA"/>
</dbReference>
<dbReference type="InterPro" id="IPR023398">
    <property type="entry name" value="TIF_eIF4e-like"/>
</dbReference>
<evidence type="ECO:0000313" key="1">
    <source>
        <dbReference type="EMBL" id="VEL28288.1"/>
    </source>
</evidence>
<reference evidence="1" key="1">
    <citation type="submission" date="2018-11" db="EMBL/GenBank/DDBJ databases">
        <authorList>
            <consortium name="Pathogen Informatics"/>
        </authorList>
    </citation>
    <scope>NUCLEOTIDE SEQUENCE</scope>
</reference>
<keyword evidence="2" id="KW-1185">Reference proteome</keyword>
<accession>A0A3S5AY65</accession>
<protein>
    <submittedName>
        <fullName evidence="1">Uncharacterized protein</fullName>
    </submittedName>
</protein>
<organism evidence="1 2">
    <name type="scientific">Protopolystoma xenopodis</name>
    <dbReference type="NCBI Taxonomy" id="117903"/>
    <lineage>
        <taxon>Eukaryota</taxon>
        <taxon>Metazoa</taxon>
        <taxon>Spiralia</taxon>
        <taxon>Lophotrochozoa</taxon>
        <taxon>Platyhelminthes</taxon>
        <taxon>Monogenea</taxon>
        <taxon>Polyopisthocotylea</taxon>
        <taxon>Polystomatidea</taxon>
        <taxon>Polystomatidae</taxon>
        <taxon>Protopolystoma</taxon>
    </lineage>
</organism>
<dbReference type="AlphaFoldDB" id="A0A3S5AY65"/>
<proteinExistence type="predicted"/>
<dbReference type="OrthoDB" id="590761at2759"/>
<name>A0A3S5AY65_9PLAT</name>